<feature type="signal peptide" evidence="2">
    <location>
        <begin position="1"/>
        <end position="50"/>
    </location>
</feature>
<organism evidence="3 4">
    <name type="scientific">Brevundimonas kwangchunensis</name>
    <dbReference type="NCBI Taxonomy" id="322163"/>
    <lineage>
        <taxon>Bacteria</taxon>
        <taxon>Pseudomonadati</taxon>
        <taxon>Pseudomonadota</taxon>
        <taxon>Alphaproteobacteria</taxon>
        <taxon>Caulobacterales</taxon>
        <taxon>Caulobacteraceae</taxon>
        <taxon>Brevundimonas</taxon>
    </lineage>
</organism>
<protein>
    <recommendedName>
        <fullName evidence="5">Superoxide dismutase</fullName>
    </recommendedName>
</protein>
<feature type="compositionally biased region" description="Low complexity" evidence="1">
    <location>
        <begin position="164"/>
        <end position="176"/>
    </location>
</feature>
<keyword evidence="2" id="KW-0732">Signal</keyword>
<evidence type="ECO:0000313" key="3">
    <source>
        <dbReference type="EMBL" id="GAA0612352.1"/>
    </source>
</evidence>
<reference evidence="3 4" key="1">
    <citation type="journal article" date="2019" name="Int. J. Syst. Evol. Microbiol.">
        <title>The Global Catalogue of Microorganisms (GCM) 10K type strain sequencing project: providing services to taxonomists for standard genome sequencing and annotation.</title>
        <authorList>
            <consortium name="The Broad Institute Genomics Platform"/>
            <consortium name="The Broad Institute Genome Sequencing Center for Infectious Disease"/>
            <person name="Wu L."/>
            <person name="Ma J."/>
        </authorList>
    </citation>
    <scope>NUCLEOTIDE SEQUENCE [LARGE SCALE GENOMIC DNA]</scope>
    <source>
        <strain evidence="3 4">JCM 12928</strain>
    </source>
</reference>
<dbReference type="Proteomes" id="UP001501352">
    <property type="component" value="Unassembled WGS sequence"/>
</dbReference>
<evidence type="ECO:0008006" key="5">
    <source>
        <dbReference type="Google" id="ProtNLM"/>
    </source>
</evidence>
<feature type="region of interest" description="Disordered" evidence="1">
    <location>
        <begin position="52"/>
        <end position="73"/>
    </location>
</feature>
<evidence type="ECO:0000313" key="4">
    <source>
        <dbReference type="Proteomes" id="UP001501352"/>
    </source>
</evidence>
<sequence>MAVETIRHIVCLYLHASSPRSCKQGRDIMRKTALLTGVAGLLLMTAPAFAQDSTAPQTPPAPAEQPAQEAAPQSLTLNPGQTIVSSDGQDLGQLVGARNGDAGQELTVRGADGSVRAVPTTGISQQGEKVAVGWTAAEFQAAPPIADESGVPAAEPSAPPAPVDPSAASEPSSVEPATPPSEPMSEPTPEPAPAEPEA</sequence>
<proteinExistence type="predicted"/>
<feature type="region of interest" description="Disordered" evidence="1">
    <location>
        <begin position="141"/>
        <end position="198"/>
    </location>
</feature>
<name>A0ABN1GIS9_9CAUL</name>
<feature type="compositionally biased region" description="Low complexity" evidence="1">
    <location>
        <begin position="64"/>
        <end position="73"/>
    </location>
</feature>
<evidence type="ECO:0000256" key="1">
    <source>
        <dbReference type="SAM" id="MobiDB-lite"/>
    </source>
</evidence>
<accession>A0ABN1GIS9</accession>
<feature type="compositionally biased region" description="Pro residues" evidence="1">
    <location>
        <begin position="177"/>
        <end position="198"/>
    </location>
</feature>
<dbReference type="EMBL" id="BAAAGA010000001">
    <property type="protein sequence ID" value="GAA0612352.1"/>
    <property type="molecule type" value="Genomic_DNA"/>
</dbReference>
<gene>
    <name evidence="3" type="ORF">GCM10009422_04120</name>
</gene>
<comment type="caution">
    <text evidence="3">The sequence shown here is derived from an EMBL/GenBank/DDBJ whole genome shotgun (WGS) entry which is preliminary data.</text>
</comment>
<evidence type="ECO:0000256" key="2">
    <source>
        <dbReference type="SAM" id="SignalP"/>
    </source>
</evidence>
<feature type="chain" id="PRO_5046060134" description="Superoxide dismutase" evidence="2">
    <location>
        <begin position="51"/>
        <end position="198"/>
    </location>
</feature>
<keyword evidence="4" id="KW-1185">Reference proteome</keyword>